<feature type="binding site" evidence="9">
    <location>
        <position position="269"/>
    </location>
    <ligand>
        <name>substrate</name>
    </ligand>
</feature>
<dbReference type="EMBL" id="LT629755">
    <property type="protein sequence ID" value="SDT35240.1"/>
    <property type="molecule type" value="Genomic_DNA"/>
</dbReference>
<keyword evidence="3 9" id="KW-0479">Metal-binding</keyword>
<evidence type="ECO:0000256" key="5">
    <source>
        <dbReference type="ARBA" id="ARBA00023002"/>
    </source>
</evidence>
<evidence type="ECO:0000256" key="4">
    <source>
        <dbReference type="ARBA" id="ARBA00022964"/>
    </source>
</evidence>
<dbReference type="GO" id="GO:0019442">
    <property type="term" value="P:L-tryptophan catabolic process to acetyl-CoA"/>
    <property type="evidence" value="ECO:0007669"/>
    <property type="project" value="TreeGrafter"/>
</dbReference>
<dbReference type="FunFam" id="1.20.58.480:FF:000001">
    <property type="entry name" value="Tryptophan 2,3-dioxygenase"/>
    <property type="match status" value="1"/>
</dbReference>
<evidence type="ECO:0000256" key="7">
    <source>
        <dbReference type="ARBA" id="ARBA00023079"/>
    </source>
</evidence>
<evidence type="ECO:0000256" key="9">
    <source>
        <dbReference type="HAMAP-Rule" id="MF_01972"/>
    </source>
</evidence>
<comment type="cofactor">
    <cofactor evidence="9">
        <name>heme</name>
        <dbReference type="ChEBI" id="CHEBI:30413"/>
    </cofactor>
    <text evidence="9">Binds 1 heme group per subunit.</text>
</comment>
<evidence type="ECO:0000256" key="10">
    <source>
        <dbReference type="SAM" id="MobiDB-lite"/>
    </source>
</evidence>
<evidence type="ECO:0000256" key="8">
    <source>
        <dbReference type="ARBA" id="ARBA00050412"/>
    </source>
</evidence>
<comment type="function">
    <text evidence="9">Heme-dependent dioxygenase that catalyzes the oxidative cleavage of the L-tryptophan (L-Trp) pyrrole ring and converts L-tryptophan to N-formyl-L-kynurenine. Catalyzes the oxidative cleavage of the indole moiety.</text>
</comment>
<reference evidence="13" key="1">
    <citation type="submission" date="2016-10" db="EMBL/GenBank/DDBJ databases">
        <authorList>
            <person name="Varghese N."/>
            <person name="Submissions S."/>
        </authorList>
    </citation>
    <scope>NUCLEOTIDE SEQUENCE [LARGE SCALE GENOMIC DNA]</scope>
    <source>
        <strain evidence="13">CPCC 202695</strain>
    </source>
</reference>
<evidence type="ECO:0000256" key="1">
    <source>
        <dbReference type="ARBA" id="ARBA00011881"/>
    </source>
</evidence>
<dbReference type="Proteomes" id="UP000893823">
    <property type="component" value="Unassembled WGS sequence"/>
</dbReference>
<dbReference type="InterPro" id="IPR037217">
    <property type="entry name" value="Trp/Indoleamine_2_3_dOase-like"/>
</dbReference>
<keyword evidence="7 9" id="KW-0823">Tryptophan catabolism</keyword>
<reference evidence="12" key="2">
    <citation type="submission" date="2016-10" db="EMBL/GenBank/DDBJ databases">
        <authorList>
            <person name="de Groot N.N."/>
        </authorList>
    </citation>
    <scope>NUCLEOTIDE SEQUENCE [LARGE SCALE GENOMIC DNA]</scope>
    <source>
        <strain evidence="12">CPCC 202695</strain>
    </source>
</reference>
<accession>A0A1H1ZNJ1</accession>
<dbReference type="STRING" id="589382.SAMN04489721_3259"/>
<dbReference type="GO" id="GO:0046872">
    <property type="term" value="F:metal ion binding"/>
    <property type="evidence" value="ECO:0007669"/>
    <property type="project" value="UniProtKB-KW"/>
</dbReference>
<feature type="binding site" evidence="9">
    <location>
        <position position="132"/>
    </location>
    <ligand>
        <name>substrate</name>
    </ligand>
</feature>
<feature type="binding site" description="axial binding residue" evidence="9">
    <location>
        <position position="255"/>
    </location>
    <ligand>
        <name>heme</name>
        <dbReference type="ChEBI" id="CHEBI:30413"/>
    </ligand>
    <ligandPart>
        <name>Fe</name>
        <dbReference type="ChEBI" id="CHEBI:18248"/>
    </ligandPart>
</feature>
<dbReference type="PANTHER" id="PTHR10138">
    <property type="entry name" value="TRYPTOPHAN 2,3-DIOXYGENASE"/>
    <property type="match status" value="1"/>
</dbReference>
<evidence type="ECO:0000313" key="13">
    <source>
        <dbReference type="Proteomes" id="UP000199482"/>
    </source>
</evidence>
<comment type="similarity">
    <text evidence="9">Belongs to the tryptophan 2,3-dioxygenase family.</text>
</comment>
<dbReference type="HAMAP" id="MF_01972">
    <property type="entry name" value="T23O"/>
    <property type="match status" value="1"/>
</dbReference>
<evidence type="ECO:0000256" key="6">
    <source>
        <dbReference type="ARBA" id="ARBA00023004"/>
    </source>
</evidence>
<keyword evidence="14" id="KW-1185">Reference proteome</keyword>
<evidence type="ECO:0000313" key="14">
    <source>
        <dbReference type="Proteomes" id="UP000893823"/>
    </source>
</evidence>
<dbReference type="Gene3D" id="1.20.58.480">
    <property type="match status" value="1"/>
</dbReference>
<dbReference type="InterPro" id="IPR004981">
    <property type="entry name" value="Trp_2_3_dOase"/>
</dbReference>
<dbReference type="Proteomes" id="UP000199482">
    <property type="component" value="Chromosome I"/>
</dbReference>
<dbReference type="Pfam" id="PF03301">
    <property type="entry name" value="Trp_dioxygenase"/>
    <property type="match status" value="2"/>
</dbReference>
<comment type="catalytic activity">
    <reaction evidence="8 9">
        <text>L-tryptophan + O2 = N-formyl-L-kynurenine</text>
        <dbReference type="Rhea" id="RHEA:24536"/>
        <dbReference type="ChEBI" id="CHEBI:15379"/>
        <dbReference type="ChEBI" id="CHEBI:57912"/>
        <dbReference type="ChEBI" id="CHEBI:58629"/>
        <dbReference type="EC" id="1.13.11.11"/>
    </reaction>
</comment>
<organism evidence="12 13">
    <name type="scientific">Agromyces flavus</name>
    <dbReference type="NCBI Taxonomy" id="589382"/>
    <lineage>
        <taxon>Bacteria</taxon>
        <taxon>Bacillati</taxon>
        <taxon>Actinomycetota</taxon>
        <taxon>Actinomycetes</taxon>
        <taxon>Micrococcales</taxon>
        <taxon>Microbacteriaceae</taxon>
        <taxon>Agromyces</taxon>
    </lineage>
</organism>
<dbReference type="EC" id="1.13.11.11" evidence="9"/>
<dbReference type="NCBIfam" id="TIGR03036">
    <property type="entry name" value="trp_2_3_diox"/>
    <property type="match status" value="1"/>
</dbReference>
<evidence type="ECO:0000256" key="3">
    <source>
        <dbReference type="ARBA" id="ARBA00022723"/>
    </source>
</evidence>
<reference evidence="11" key="3">
    <citation type="submission" date="2022-06" db="EMBL/GenBank/DDBJ databases">
        <title>Genomic Encyclopedia of Type Strains, Phase III (KMG-III): the genomes of soil and plant-associated and newly described type strains.</title>
        <authorList>
            <person name="Whitman W."/>
        </authorList>
    </citation>
    <scope>NUCLEOTIDE SEQUENCE</scope>
    <source>
        <strain evidence="11">CPCC 202695</strain>
    </source>
</reference>
<gene>
    <name evidence="9" type="primary">kynA</name>
    <name evidence="11" type="ORF">BCL57_001334</name>
    <name evidence="12" type="ORF">SAMN04489721_3259</name>
</gene>
<dbReference type="InterPro" id="IPR017485">
    <property type="entry name" value="Trp_2-3-dOase_bac"/>
</dbReference>
<feature type="binding site" evidence="9">
    <location>
        <position position="128"/>
    </location>
    <ligand>
        <name>substrate</name>
    </ligand>
</feature>
<dbReference type="RefSeq" id="WP_166670905.1">
    <property type="nucleotide sequence ID" value="NZ_BMDN01000002.1"/>
</dbReference>
<feature type="binding site" evidence="9">
    <location>
        <begin position="66"/>
        <end position="70"/>
    </location>
    <ligand>
        <name>substrate</name>
    </ligand>
</feature>
<protein>
    <recommendedName>
        <fullName evidence="9">Tryptophan 2,3-dioxygenase</fullName>
        <shortName evidence="9">TDO</shortName>
        <ecNumber evidence="9">1.13.11.11</ecNumber>
    </recommendedName>
    <alternativeName>
        <fullName evidence="9">Tryptamin 2,3-dioxygenase</fullName>
    </alternativeName>
    <alternativeName>
        <fullName evidence="9">Tryptophan oxygenase</fullName>
        <shortName evidence="9">TO</shortName>
        <shortName evidence="9">TRPO</shortName>
    </alternativeName>
    <alternativeName>
        <fullName evidence="9">Tryptophan pyrrolase</fullName>
    </alternativeName>
    <alternativeName>
        <fullName evidence="9">Tryptophanase</fullName>
    </alternativeName>
</protein>
<evidence type="ECO:0000256" key="2">
    <source>
        <dbReference type="ARBA" id="ARBA00022617"/>
    </source>
</evidence>
<dbReference type="PANTHER" id="PTHR10138:SF0">
    <property type="entry name" value="TRYPTOPHAN 2,3-DIOXYGENASE"/>
    <property type="match status" value="1"/>
</dbReference>
<keyword evidence="5 9" id="KW-0560">Oxidoreductase</keyword>
<dbReference type="GO" id="GO:0020037">
    <property type="term" value="F:heme binding"/>
    <property type="evidence" value="ECO:0007669"/>
    <property type="project" value="UniProtKB-UniRule"/>
</dbReference>
<feature type="region of interest" description="Disordered" evidence="10">
    <location>
        <begin position="1"/>
        <end position="21"/>
    </location>
</feature>
<dbReference type="EMBL" id="SODL02000002">
    <property type="protein sequence ID" value="MCP2367180.1"/>
    <property type="molecule type" value="Genomic_DNA"/>
</dbReference>
<keyword evidence="6 9" id="KW-0408">Iron</keyword>
<keyword evidence="2 9" id="KW-0349">Heme</keyword>
<keyword evidence="4 9" id="KW-0223">Dioxygenase</keyword>
<evidence type="ECO:0000313" key="12">
    <source>
        <dbReference type="EMBL" id="SDT35240.1"/>
    </source>
</evidence>
<evidence type="ECO:0000313" key="11">
    <source>
        <dbReference type="EMBL" id="MCP2367180.1"/>
    </source>
</evidence>
<comment type="subunit">
    <text evidence="1 9">Homotetramer.</text>
</comment>
<name>A0A1H1ZNJ1_9MICO</name>
<dbReference type="GO" id="GO:0019441">
    <property type="term" value="P:L-tryptophan catabolic process to kynurenine"/>
    <property type="evidence" value="ECO:0007669"/>
    <property type="project" value="UniProtKB-UniRule"/>
</dbReference>
<sequence>MASDDERARTRPSGDGGVEANTRRIEASVVTDFSDRMSYGGYLDLDTLLAAQRPISRPEHHDELLFIIQHQTTELWLKLVLHELETACEFLRADDLAPALKCIARVKHIQKTLTEQWSVLATLTPSEYAQFRGVLGNASGFQSYQYRAVEFVLGNKNATMMQVFASDPAASAIVRRALEAPSLYDEFLRLLARAGYDIPADVLERDVTLAWTYRPELVAVFARIYADPDHNWAAYETCEELVDLEDNFQLWRFRHLKTVERIIGSKTGTGGSSGAPFLRRALELTFFPELYAVRTEIPG</sequence>
<comment type="pathway">
    <text evidence="9">Amino-acid degradation; L-tryptophan degradation via kynurenine pathway; L-kynurenine from L-tryptophan: step 1/2.</text>
</comment>
<proteinExistence type="inferred from homology"/>
<dbReference type="AlphaFoldDB" id="A0A1H1ZNJ1"/>
<dbReference type="SUPFAM" id="SSF140959">
    <property type="entry name" value="Indolic compounds 2,3-dioxygenase-like"/>
    <property type="match status" value="1"/>
</dbReference>
<dbReference type="GO" id="GO:0004833">
    <property type="term" value="F:L-tryptophan 2,3-dioxygenase activity"/>
    <property type="evidence" value="ECO:0007669"/>
    <property type="project" value="UniProtKB-UniRule"/>
</dbReference>
<dbReference type="UniPathway" id="UPA00333">
    <property type="reaction ID" value="UER00453"/>
</dbReference>